<name>A0AAW5TAY0_9MYCO</name>
<dbReference type="RefSeq" id="WP_036443005.1">
    <property type="nucleotide sequence ID" value="NZ_JACKVC010000026.1"/>
</dbReference>
<evidence type="ECO:0000313" key="2">
    <source>
        <dbReference type="EMBL" id="MCV7392281.1"/>
    </source>
</evidence>
<gene>
    <name evidence="3" type="ORF">ABFW12_02040</name>
    <name evidence="2" type="ORF">H5P34_29950</name>
</gene>
<keyword evidence="5" id="KW-1185">Reference proteome</keyword>
<reference evidence="2" key="1">
    <citation type="submission" date="2020-07" db="EMBL/GenBank/DDBJ databases">
        <authorList>
            <person name="Pettersson B.M.F."/>
            <person name="Behra P.R.K."/>
            <person name="Ramesh M."/>
            <person name="Das S."/>
            <person name="Dasgupta S."/>
            <person name="Kirsebom L.A."/>
        </authorList>
    </citation>
    <scope>NUCLEOTIDE SEQUENCE</scope>
    <source>
        <strain evidence="2">DSM 44242</strain>
    </source>
</reference>
<reference evidence="2" key="2">
    <citation type="journal article" date="2022" name="BMC Genomics">
        <title>Comparative genome analysis of mycobacteria focusing on tRNA and non-coding RNA.</title>
        <authorList>
            <person name="Behra P.R.K."/>
            <person name="Pettersson B.M.F."/>
            <person name="Ramesh M."/>
            <person name="Das S."/>
            <person name="Dasgupta S."/>
            <person name="Kirsebom L.A."/>
        </authorList>
    </citation>
    <scope>NUCLEOTIDE SEQUENCE</scope>
    <source>
        <strain evidence="2">DSM 44242</strain>
    </source>
</reference>
<evidence type="ECO:0000256" key="1">
    <source>
        <dbReference type="SAM" id="Phobius"/>
    </source>
</evidence>
<dbReference type="EMBL" id="JBDLOU010000003">
    <property type="protein sequence ID" value="MEX3737009.1"/>
    <property type="molecule type" value="Genomic_DNA"/>
</dbReference>
<comment type="caution">
    <text evidence="2">The sequence shown here is derived from an EMBL/GenBank/DDBJ whole genome shotgun (WGS) entry which is preliminary data.</text>
</comment>
<dbReference type="EMBL" id="JACKVC010000026">
    <property type="protein sequence ID" value="MCV7392281.1"/>
    <property type="molecule type" value="Genomic_DNA"/>
</dbReference>
<protein>
    <submittedName>
        <fullName evidence="2">Uncharacterized protein</fullName>
    </submittedName>
</protein>
<evidence type="ECO:0000313" key="3">
    <source>
        <dbReference type="EMBL" id="MEX3737009.1"/>
    </source>
</evidence>
<evidence type="ECO:0000313" key="5">
    <source>
        <dbReference type="Proteomes" id="UP001558474"/>
    </source>
</evidence>
<feature type="transmembrane region" description="Helical" evidence="1">
    <location>
        <begin position="16"/>
        <end position="34"/>
    </location>
</feature>
<dbReference type="AlphaFoldDB" id="A0AAW5TAY0"/>
<reference evidence="3 5" key="3">
    <citation type="submission" date="2024-04" db="EMBL/GenBank/DDBJ databases">
        <title>Genomic Markers of Mycobacteria.</title>
        <authorList>
            <person name="Soliman M.S."/>
            <person name="Elkholy A."/>
            <person name="Soliman N.S."/>
            <person name="Abbas A."/>
            <person name="Khayrat S."/>
            <person name="Shawky S."/>
        </authorList>
    </citation>
    <scope>NUCLEOTIDE SEQUENCE [LARGE SCALE GENOMIC DNA]</scope>
    <source>
        <strain evidence="3 5">Egy-CU-AM5</strain>
    </source>
</reference>
<accession>A0AAW5TAY0</accession>
<proteinExistence type="predicted"/>
<keyword evidence="1" id="KW-1133">Transmembrane helix</keyword>
<sequence>MSLRNAATWLQRATDIVFVVAAAYLCWTLVWCGGPFERMGWIFPAFFVGPPLLLAGAVYFGVCAARGRRVAVPVAAIAAVVALSAVLIGTGVVQKARWAHARSAVLAIADQPPGRGETQHRWIGSYPATVHTNTSGTVLIKFENSWDGLLYVPAGMKAPDRDSDLTIGPEVLPRWWYYDTD</sequence>
<feature type="transmembrane region" description="Helical" evidence="1">
    <location>
        <begin position="41"/>
        <end position="62"/>
    </location>
</feature>
<keyword evidence="1" id="KW-0472">Membrane</keyword>
<keyword evidence="1" id="KW-0812">Transmembrane</keyword>
<evidence type="ECO:0000313" key="4">
    <source>
        <dbReference type="Proteomes" id="UP001141659"/>
    </source>
</evidence>
<organism evidence="2 4">
    <name type="scientific">Mycolicibacterium porcinum</name>
    <dbReference type="NCBI Taxonomy" id="39693"/>
    <lineage>
        <taxon>Bacteria</taxon>
        <taxon>Bacillati</taxon>
        <taxon>Actinomycetota</taxon>
        <taxon>Actinomycetes</taxon>
        <taxon>Mycobacteriales</taxon>
        <taxon>Mycobacteriaceae</taxon>
        <taxon>Mycolicibacterium</taxon>
    </lineage>
</organism>
<feature type="transmembrane region" description="Helical" evidence="1">
    <location>
        <begin position="74"/>
        <end position="93"/>
    </location>
</feature>
<dbReference type="Proteomes" id="UP001558474">
    <property type="component" value="Unassembled WGS sequence"/>
</dbReference>
<dbReference type="Proteomes" id="UP001141659">
    <property type="component" value="Unassembled WGS sequence"/>
</dbReference>